<dbReference type="SUPFAM" id="SSF52540">
    <property type="entry name" value="P-loop containing nucleoside triphosphate hydrolases"/>
    <property type="match status" value="1"/>
</dbReference>
<dbReference type="InterPro" id="IPR004435">
    <property type="entry name" value="MobB_dom"/>
</dbReference>
<dbReference type="GO" id="GO:0005525">
    <property type="term" value="F:GTP binding"/>
    <property type="evidence" value="ECO:0007669"/>
    <property type="project" value="InterPro"/>
</dbReference>
<evidence type="ECO:0000313" key="2">
    <source>
        <dbReference type="EMBL" id="MVL47305.1"/>
    </source>
</evidence>
<feature type="domain" description="Molybdopterin-guanine dinucleotide biosynthesis protein B (MobB)" evidence="1">
    <location>
        <begin position="2"/>
        <end position="123"/>
    </location>
</feature>
<proteinExistence type="predicted"/>
<name>A0A6B0CGJ2_STAAU</name>
<dbReference type="InterPro" id="IPR052539">
    <property type="entry name" value="MGD_biosynthesis_adapter"/>
</dbReference>
<dbReference type="Gene3D" id="3.40.50.300">
    <property type="entry name" value="P-loop containing nucleotide triphosphate hydrolases"/>
    <property type="match status" value="1"/>
</dbReference>
<dbReference type="Proteomes" id="UP000434412">
    <property type="component" value="Unassembled WGS sequence"/>
</dbReference>
<sequence length="161" mass="18583">MILQIVGYKKSGKTTLMRHIVSFLKSHGYTVATIKHHGHGKKDLQLQDSDVDHMKHFEAGADQSIVQGFQYQQTVTRVENQNLTQIIEKSVTIDTNIVLVEGFKNADFEKVVVYRDEEELQVLQQLSNVCYSINVREHEDFTAFEQWLLNKIKNDCDTQLT</sequence>
<evidence type="ECO:0000259" key="1">
    <source>
        <dbReference type="Pfam" id="PF03205"/>
    </source>
</evidence>
<dbReference type="InterPro" id="IPR027417">
    <property type="entry name" value="P-loop_NTPase"/>
</dbReference>
<dbReference type="EMBL" id="WPVZ01001008">
    <property type="protein sequence ID" value="MVL47305.1"/>
    <property type="molecule type" value="Genomic_DNA"/>
</dbReference>
<dbReference type="PANTHER" id="PTHR40072:SF1">
    <property type="entry name" value="MOLYBDOPTERIN-GUANINE DINUCLEOTIDE BIOSYNTHESIS ADAPTER PROTEIN"/>
    <property type="match status" value="1"/>
</dbReference>
<dbReference type="PANTHER" id="PTHR40072">
    <property type="entry name" value="MOLYBDOPTERIN-GUANINE DINUCLEOTIDE BIOSYNTHESIS ADAPTER PROTEIN-RELATED"/>
    <property type="match status" value="1"/>
</dbReference>
<evidence type="ECO:0000313" key="3">
    <source>
        <dbReference type="Proteomes" id="UP000434412"/>
    </source>
</evidence>
<dbReference type="AlphaFoldDB" id="A0A6B0CGJ2"/>
<dbReference type="GO" id="GO:0006777">
    <property type="term" value="P:Mo-molybdopterin cofactor biosynthetic process"/>
    <property type="evidence" value="ECO:0007669"/>
    <property type="project" value="InterPro"/>
</dbReference>
<dbReference type="NCBIfam" id="TIGR00176">
    <property type="entry name" value="mobB"/>
    <property type="match status" value="1"/>
</dbReference>
<accession>A0A6B0CGJ2</accession>
<comment type="caution">
    <text evidence="2">The sequence shown here is derived from an EMBL/GenBank/DDBJ whole genome shotgun (WGS) entry which is preliminary data.</text>
</comment>
<reference evidence="2 3" key="1">
    <citation type="submission" date="2019-11" db="EMBL/GenBank/DDBJ databases">
        <title>Implementation of targeted gown and glove precautions to prevent Staphylococcus aureus acquisition in community-based nursing homes.</title>
        <authorList>
            <person name="Stine O.C."/>
        </authorList>
    </citation>
    <scope>NUCLEOTIDE SEQUENCE [LARGE SCALE GENOMIC DNA]</scope>
    <source>
        <strain evidence="2 3">S_2023.LVRQ.AN</strain>
    </source>
</reference>
<organism evidence="2 3">
    <name type="scientific">Staphylococcus aureus</name>
    <dbReference type="NCBI Taxonomy" id="1280"/>
    <lineage>
        <taxon>Bacteria</taxon>
        <taxon>Bacillati</taxon>
        <taxon>Bacillota</taxon>
        <taxon>Bacilli</taxon>
        <taxon>Bacillales</taxon>
        <taxon>Staphylococcaceae</taxon>
        <taxon>Staphylococcus</taxon>
    </lineage>
</organism>
<gene>
    <name evidence="2" type="primary">mobB</name>
    <name evidence="2" type="ORF">GO941_17880</name>
</gene>
<dbReference type="Pfam" id="PF03205">
    <property type="entry name" value="MobB"/>
    <property type="match status" value="1"/>
</dbReference>
<protein>
    <submittedName>
        <fullName evidence="2">Molybdopterin-guanine dinucleotide biosynthesis protein B</fullName>
    </submittedName>
</protein>